<feature type="region of interest" description="Disordered" evidence="1">
    <location>
        <begin position="10"/>
        <end position="31"/>
    </location>
</feature>
<protein>
    <submittedName>
        <fullName evidence="2">Uncharacterized protein</fullName>
    </submittedName>
</protein>
<comment type="caution">
    <text evidence="2">The sequence shown here is derived from an EMBL/GenBank/DDBJ whole genome shotgun (WGS) entry which is preliminary data.</text>
</comment>
<evidence type="ECO:0000313" key="3">
    <source>
        <dbReference type="Proteomes" id="UP000469724"/>
    </source>
</evidence>
<dbReference type="AlphaFoldDB" id="A0A7K3NMA5"/>
<accession>A0A7K3NMA5</accession>
<reference evidence="2 3" key="1">
    <citation type="submission" date="2020-02" db="EMBL/GenBank/DDBJ databases">
        <title>Comparative genomics of sulfur disproportionating microorganisms.</title>
        <authorList>
            <person name="Ward L.M."/>
            <person name="Bertran E."/>
            <person name="Johnston D.T."/>
        </authorList>
    </citation>
    <scope>NUCLEOTIDE SEQUENCE [LARGE SCALE GENOMIC DNA]</scope>
    <source>
        <strain evidence="2 3">DSM 3696</strain>
    </source>
</reference>
<dbReference type="Pfam" id="PF25680">
    <property type="entry name" value="Mom"/>
    <property type="match status" value="1"/>
</dbReference>
<organism evidence="2 3">
    <name type="scientific">Desulfolutivibrio sulfodismutans</name>
    <dbReference type="NCBI Taxonomy" id="63561"/>
    <lineage>
        <taxon>Bacteria</taxon>
        <taxon>Pseudomonadati</taxon>
        <taxon>Thermodesulfobacteriota</taxon>
        <taxon>Desulfovibrionia</taxon>
        <taxon>Desulfovibrionales</taxon>
        <taxon>Desulfovibrionaceae</taxon>
        <taxon>Desulfolutivibrio</taxon>
    </lineage>
</organism>
<dbReference type="EMBL" id="JAAGRQ010000044">
    <property type="protein sequence ID" value="NDY57332.1"/>
    <property type="molecule type" value="Genomic_DNA"/>
</dbReference>
<proteinExistence type="predicted"/>
<evidence type="ECO:0000256" key="1">
    <source>
        <dbReference type="SAM" id="MobiDB-lite"/>
    </source>
</evidence>
<sequence length="257" mass="29543">MAEIIDNRDRALRRAKRPPHHPPDPGVYDPPTSTDKGFIKGAWAVAGFGGRDFYVAAIPAAMARELVTRHHYSHRVVNNSYVHLGVYFRRNLAGVLSFGYALQPARAGKVVEGTGTTEYLELNRMWLADVCPRNSESMAIAYSFRYIRQVMPWIGWVQSFADERCGRWGVVYQAANFLYVGSHKSQFLFLDCDYYHDLLVTAHRTSGGRSKVIREGLDRALRLTFRQFRYVFFLKPGWRKRLRLPVLPYPKPEDGQN</sequence>
<dbReference type="RefSeq" id="WP_163302375.1">
    <property type="nucleotide sequence ID" value="NZ_JAAGRQ010000044.1"/>
</dbReference>
<name>A0A7K3NMA5_9BACT</name>
<dbReference type="Proteomes" id="UP000469724">
    <property type="component" value="Unassembled WGS sequence"/>
</dbReference>
<keyword evidence="3" id="KW-1185">Reference proteome</keyword>
<evidence type="ECO:0000313" key="2">
    <source>
        <dbReference type="EMBL" id="NDY57332.1"/>
    </source>
</evidence>
<gene>
    <name evidence="2" type="ORF">G3N56_11320</name>
</gene>
<dbReference type="InterPro" id="IPR057895">
    <property type="entry name" value="Mom"/>
</dbReference>